<evidence type="ECO:0000256" key="4">
    <source>
        <dbReference type="ARBA" id="ARBA00023014"/>
    </source>
</evidence>
<dbReference type="GO" id="GO:0046872">
    <property type="term" value="F:metal ion binding"/>
    <property type="evidence" value="ECO:0007669"/>
    <property type="project" value="UniProtKB-KW"/>
</dbReference>
<evidence type="ECO:0000256" key="1">
    <source>
        <dbReference type="ARBA" id="ARBA00022723"/>
    </source>
</evidence>
<comment type="caution">
    <text evidence="6">The sequence shown here is derived from an EMBL/GenBank/DDBJ whole genome shotgun (WGS) entry which is preliminary data.</text>
</comment>
<keyword evidence="3" id="KW-0408">Iron</keyword>
<accession>A0A8J7TNG3</accession>
<evidence type="ECO:0000313" key="7">
    <source>
        <dbReference type="Proteomes" id="UP000664277"/>
    </source>
</evidence>
<sequence>MSEKKVITLICERAADLDSACSASGEVKDVEGLHVVKLPCSGMIQPLMIEAALKAGAAGVIVTGCQIGDCYYREGNRMIRERLLGERTPGLKKNVDRRRILALWLSRPQKERFLSEAKEFVNYVRKLTD</sequence>
<keyword evidence="4" id="KW-0411">Iron-sulfur</keyword>
<dbReference type="InterPro" id="IPR003813">
    <property type="entry name" value="MvhD/FlpD"/>
</dbReference>
<protein>
    <submittedName>
        <fullName evidence="6">Hydrogenase iron-sulfur subunit</fullName>
    </submittedName>
</protein>
<organism evidence="6 7">
    <name type="scientific">Candidatus Obscuribacter phosphatis</name>
    <dbReference type="NCBI Taxonomy" id="1906157"/>
    <lineage>
        <taxon>Bacteria</taxon>
        <taxon>Bacillati</taxon>
        <taxon>Candidatus Melainabacteria</taxon>
        <taxon>Candidatus Obscuribacterales</taxon>
        <taxon>Candidatus Obscuribacteraceae</taxon>
        <taxon>Candidatus Obscuribacter</taxon>
    </lineage>
</organism>
<reference evidence="6" key="1">
    <citation type="submission" date="2021-02" db="EMBL/GenBank/DDBJ databases">
        <title>Genome-Resolved Metagenomics of a Microbial Community Performing Photosynthetic Biological Nutrient Removal.</title>
        <authorList>
            <person name="Mcdaniel E.A."/>
        </authorList>
    </citation>
    <scope>NUCLEOTIDE SEQUENCE</scope>
    <source>
        <strain evidence="6">UWPOB_OBS1</strain>
    </source>
</reference>
<evidence type="ECO:0000259" key="5">
    <source>
        <dbReference type="Pfam" id="PF02662"/>
    </source>
</evidence>
<dbReference type="AlphaFoldDB" id="A0A8J7TNG3"/>
<keyword evidence="2" id="KW-0560">Oxidoreductase</keyword>
<gene>
    <name evidence="6" type="ORF">J0M35_11520</name>
</gene>
<evidence type="ECO:0000256" key="2">
    <source>
        <dbReference type="ARBA" id="ARBA00023002"/>
    </source>
</evidence>
<evidence type="ECO:0000313" key="6">
    <source>
        <dbReference type="EMBL" id="MBN8660988.1"/>
    </source>
</evidence>
<feature type="domain" description="F420-non-reducing hydrogenase iron-sulfur subunit D" evidence="5">
    <location>
        <begin position="6"/>
        <end position="127"/>
    </location>
</feature>
<dbReference type="Pfam" id="PF02662">
    <property type="entry name" value="FlpD"/>
    <property type="match status" value="1"/>
</dbReference>
<name>A0A8J7TNG3_9BACT</name>
<keyword evidence="1" id="KW-0479">Metal-binding</keyword>
<dbReference type="Proteomes" id="UP000664277">
    <property type="component" value="Unassembled WGS sequence"/>
</dbReference>
<dbReference type="GO" id="GO:0016491">
    <property type="term" value="F:oxidoreductase activity"/>
    <property type="evidence" value="ECO:0007669"/>
    <property type="project" value="UniProtKB-KW"/>
</dbReference>
<dbReference type="GO" id="GO:0051536">
    <property type="term" value="F:iron-sulfur cluster binding"/>
    <property type="evidence" value="ECO:0007669"/>
    <property type="project" value="UniProtKB-KW"/>
</dbReference>
<evidence type="ECO:0000256" key="3">
    <source>
        <dbReference type="ARBA" id="ARBA00023004"/>
    </source>
</evidence>
<dbReference type="EMBL" id="JAFLCK010000015">
    <property type="protein sequence ID" value="MBN8660988.1"/>
    <property type="molecule type" value="Genomic_DNA"/>
</dbReference>
<proteinExistence type="predicted"/>